<sequence length="215" mass="24053">MSGSLIISTELLVRCAHATGVCAAIGQAVTVLGGDPPNMKSFILKPFALSVDKISRAISRDQDIRIVDLWTRSQLLGATDPRDRVFALLSTQTAVSMDIIDYNKDVEAVYEEIAKVVLTMPVPETNWYRTTPCNLKPSPWGTGPQRVSRFLACKTLTKNSWKLPSWVPDWRPSDIRFVPLTRYFPGSAYFSHDYDHATFHGQVSLNIGFSENTWS</sequence>
<dbReference type="Proteomes" id="UP000240883">
    <property type="component" value="Unassembled WGS sequence"/>
</dbReference>
<dbReference type="STRING" id="1448308.A0A2T2N194"/>
<gene>
    <name evidence="2" type="ORF">BS50DRAFT_659097</name>
</gene>
<organism evidence="2 3">
    <name type="scientific">Corynespora cassiicola Philippines</name>
    <dbReference type="NCBI Taxonomy" id="1448308"/>
    <lineage>
        <taxon>Eukaryota</taxon>
        <taxon>Fungi</taxon>
        <taxon>Dikarya</taxon>
        <taxon>Ascomycota</taxon>
        <taxon>Pezizomycotina</taxon>
        <taxon>Dothideomycetes</taxon>
        <taxon>Pleosporomycetidae</taxon>
        <taxon>Pleosporales</taxon>
        <taxon>Corynesporascaceae</taxon>
        <taxon>Corynespora</taxon>
    </lineage>
</organism>
<feature type="chain" id="PRO_5015485792" evidence="1">
    <location>
        <begin position="19"/>
        <end position="215"/>
    </location>
</feature>
<protein>
    <submittedName>
        <fullName evidence="2">Uncharacterized protein</fullName>
    </submittedName>
</protein>
<reference evidence="2 3" key="1">
    <citation type="journal article" date="2018" name="Front. Microbiol.">
        <title>Genome-Wide Analysis of Corynespora cassiicola Leaf Fall Disease Putative Effectors.</title>
        <authorList>
            <person name="Lopez D."/>
            <person name="Ribeiro S."/>
            <person name="Label P."/>
            <person name="Fumanal B."/>
            <person name="Venisse J.S."/>
            <person name="Kohler A."/>
            <person name="de Oliveira R.R."/>
            <person name="Labutti K."/>
            <person name="Lipzen A."/>
            <person name="Lail K."/>
            <person name="Bauer D."/>
            <person name="Ohm R.A."/>
            <person name="Barry K.W."/>
            <person name="Spatafora J."/>
            <person name="Grigoriev I.V."/>
            <person name="Martin F.M."/>
            <person name="Pujade-Renaud V."/>
        </authorList>
    </citation>
    <scope>NUCLEOTIDE SEQUENCE [LARGE SCALE GENOMIC DNA]</scope>
    <source>
        <strain evidence="2 3">Philippines</strain>
    </source>
</reference>
<dbReference type="AlphaFoldDB" id="A0A2T2N194"/>
<dbReference type="EMBL" id="KZ678164">
    <property type="protein sequence ID" value="PSN59129.1"/>
    <property type="molecule type" value="Genomic_DNA"/>
</dbReference>
<keyword evidence="3" id="KW-1185">Reference proteome</keyword>
<name>A0A2T2N194_CORCC</name>
<feature type="signal peptide" evidence="1">
    <location>
        <begin position="1"/>
        <end position="18"/>
    </location>
</feature>
<keyword evidence="1" id="KW-0732">Signal</keyword>
<evidence type="ECO:0000256" key="1">
    <source>
        <dbReference type="SAM" id="SignalP"/>
    </source>
</evidence>
<evidence type="ECO:0000313" key="2">
    <source>
        <dbReference type="EMBL" id="PSN59129.1"/>
    </source>
</evidence>
<accession>A0A2T2N194</accession>
<evidence type="ECO:0000313" key="3">
    <source>
        <dbReference type="Proteomes" id="UP000240883"/>
    </source>
</evidence>
<dbReference type="OrthoDB" id="2157530at2759"/>
<proteinExistence type="predicted"/>